<accession>X0VM32</accession>
<feature type="region of interest" description="Disordered" evidence="3">
    <location>
        <begin position="18"/>
        <end position="54"/>
    </location>
</feature>
<evidence type="ECO:0000313" key="4">
    <source>
        <dbReference type="EMBL" id="GAG19305.1"/>
    </source>
</evidence>
<proteinExistence type="predicted"/>
<evidence type="ECO:0000256" key="2">
    <source>
        <dbReference type="ARBA" id="ARBA00022803"/>
    </source>
</evidence>
<dbReference type="InterPro" id="IPR052346">
    <property type="entry name" value="O-mannosyl-transferase_TMTC"/>
</dbReference>
<comment type="caution">
    <text evidence="4">The sequence shown here is derived from an EMBL/GenBank/DDBJ whole genome shotgun (WGS) entry which is preliminary data.</text>
</comment>
<dbReference type="Gene3D" id="1.25.40.10">
    <property type="entry name" value="Tetratricopeptide repeat domain"/>
    <property type="match status" value="2"/>
</dbReference>
<dbReference type="SMART" id="SM00028">
    <property type="entry name" value="TPR"/>
    <property type="match status" value="4"/>
</dbReference>
<dbReference type="PANTHER" id="PTHR44227:SF3">
    <property type="entry name" value="PROTEIN O-MANNOSYL-TRANSFERASE TMTC4"/>
    <property type="match status" value="1"/>
</dbReference>
<dbReference type="SUPFAM" id="SSF48452">
    <property type="entry name" value="TPR-like"/>
    <property type="match status" value="1"/>
</dbReference>
<dbReference type="Pfam" id="PF14559">
    <property type="entry name" value="TPR_19"/>
    <property type="match status" value="1"/>
</dbReference>
<dbReference type="PROSITE" id="PS50005">
    <property type="entry name" value="TPR"/>
    <property type="match status" value="2"/>
</dbReference>
<feature type="non-terminal residue" evidence="4">
    <location>
        <position position="258"/>
    </location>
</feature>
<keyword evidence="2" id="KW-0802">TPR repeat</keyword>
<keyword evidence="1" id="KW-0677">Repeat</keyword>
<name>X0VM32_9ZZZZ</name>
<dbReference type="PANTHER" id="PTHR44227">
    <property type="match status" value="1"/>
</dbReference>
<sequence length="258" mass="28647">PDKSPDLGNEVWGKGLAGALAQTQKQQSRKERPRRQMTLAEIQDRDKLPRAARPAAERLTDEAKVLYESGKELIQNGQFDQAKEKLARALELQTNSYSIHQALAKLAIGQGRLAEALEHISRAGQIDPDHIEIHILEGRIAAGRFQGERAIRSYALGLLCSDATKDNVQTAEALFELSELLLKHGYLRAAIETYQRLATVLSETSEETLGRTKLQRLAKSPAKIWVSIGRVHSDLNEAEQAARAYRKALELAEGRIQA</sequence>
<evidence type="ECO:0000256" key="3">
    <source>
        <dbReference type="SAM" id="MobiDB-lite"/>
    </source>
</evidence>
<dbReference type="Pfam" id="PF13181">
    <property type="entry name" value="TPR_8"/>
    <property type="match status" value="1"/>
</dbReference>
<feature type="compositionally biased region" description="Basic and acidic residues" evidence="3">
    <location>
        <begin position="42"/>
        <end position="54"/>
    </location>
</feature>
<gene>
    <name evidence="4" type="ORF">S01H1_54697</name>
</gene>
<evidence type="ECO:0000256" key="1">
    <source>
        <dbReference type="ARBA" id="ARBA00022737"/>
    </source>
</evidence>
<dbReference type="InterPro" id="IPR011990">
    <property type="entry name" value="TPR-like_helical_dom_sf"/>
</dbReference>
<dbReference type="EMBL" id="BARS01035505">
    <property type="protein sequence ID" value="GAG19305.1"/>
    <property type="molecule type" value="Genomic_DNA"/>
</dbReference>
<protein>
    <submittedName>
        <fullName evidence="4">Uncharacterized protein</fullName>
    </submittedName>
</protein>
<feature type="non-terminal residue" evidence="4">
    <location>
        <position position="1"/>
    </location>
</feature>
<dbReference type="InterPro" id="IPR019734">
    <property type="entry name" value="TPR_rpt"/>
</dbReference>
<organism evidence="4">
    <name type="scientific">marine sediment metagenome</name>
    <dbReference type="NCBI Taxonomy" id="412755"/>
    <lineage>
        <taxon>unclassified sequences</taxon>
        <taxon>metagenomes</taxon>
        <taxon>ecological metagenomes</taxon>
    </lineage>
</organism>
<dbReference type="AlphaFoldDB" id="X0VM32"/>
<reference evidence="4" key="1">
    <citation type="journal article" date="2014" name="Front. Microbiol.">
        <title>High frequency of phylogenetically diverse reductive dehalogenase-homologous genes in deep subseafloor sedimentary metagenomes.</title>
        <authorList>
            <person name="Kawai M."/>
            <person name="Futagami T."/>
            <person name="Toyoda A."/>
            <person name="Takaki Y."/>
            <person name="Nishi S."/>
            <person name="Hori S."/>
            <person name="Arai W."/>
            <person name="Tsubouchi T."/>
            <person name="Morono Y."/>
            <person name="Uchiyama I."/>
            <person name="Ito T."/>
            <person name="Fujiyama A."/>
            <person name="Inagaki F."/>
            <person name="Takami H."/>
        </authorList>
    </citation>
    <scope>NUCLEOTIDE SEQUENCE</scope>
    <source>
        <strain evidence="4">Expedition CK06-06</strain>
    </source>
</reference>